<comment type="caution">
    <text evidence="3">The sequence shown here is derived from an EMBL/GenBank/DDBJ whole genome shotgun (WGS) entry which is preliminary data.</text>
</comment>
<dbReference type="InterPro" id="IPR038296">
    <property type="entry name" value="ParD_sf"/>
</dbReference>
<keyword evidence="2" id="KW-1277">Toxin-antitoxin system</keyword>
<name>A0A8J7PS27_9PROT</name>
<dbReference type="AlphaFoldDB" id="A0A8J7PS27"/>
<evidence type="ECO:0000313" key="4">
    <source>
        <dbReference type="Proteomes" id="UP000664414"/>
    </source>
</evidence>
<comment type="similarity">
    <text evidence="1">Belongs to the ParD antitoxin family.</text>
</comment>
<dbReference type="InterPro" id="IPR010985">
    <property type="entry name" value="Ribbon_hlx_hlx"/>
</dbReference>
<dbReference type="PANTHER" id="PTHR36582:SF2">
    <property type="entry name" value="ANTITOXIN PARD"/>
    <property type="match status" value="1"/>
</dbReference>
<dbReference type="CDD" id="cd22231">
    <property type="entry name" value="RHH_NikR_HicB-like"/>
    <property type="match status" value="1"/>
</dbReference>
<evidence type="ECO:0000256" key="1">
    <source>
        <dbReference type="ARBA" id="ARBA00008580"/>
    </source>
</evidence>
<accession>A0A8J7PS27</accession>
<dbReference type="EMBL" id="JAFKGL010000028">
    <property type="protein sequence ID" value="MBN9413592.1"/>
    <property type="molecule type" value="Genomic_DNA"/>
</dbReference>
<dbReference type="SUPFAM" id="SSF47598">
    <property type="entry name" value="Ribbon-helix-helix"/>
    <property type="match status" value="1"/>
</dbReference>
<dbReference type="InterPro" id="IPR022789">
    <property type="entry name" value="ParD"/>
</dbReference>
<dbReference type="Proteomes" id="UP000664414">
    <property type="component" value="Unassembled WGS sequence"/>
</dbReference>
<protein>
    <submittedName>
        <fullName evidence="3">Type II toxin-antitoxin system ParD family antitoxin</fullName>
    </submittedName>
</protein>
<gene>
    <name evidence="3" type="ORF">J0H12_06700</name>
</gene>
<reference evidence="3" key="1">
    <citation type="submission" date="2021-02" db="EMBL/GenBank/DDBJ databases">
        <title>Thiocyanate and organic carbon inputs drive convergent selection for specific autotrophic Afipia and Thiobacillus strains within complex microbiomes.</title>
        <authorList>
            <person name="Huddy R.J."/>
            <person name="Sachdeva R."/>
            <person name="Kadzinga F."/>
            <person name="Kantor R.S."/>
            <person name="Harrison S.T.L."/>
            <person name="Banfield J.F."/>
        </authorList>
    </citation>
    <scope>NUCLEOTIDE SEQUENCE</scope>
    <source>
        <strain evidence="3">SCN18_10_11_15_R4_P_38_20</strain>
    </source>
</reference>
<dbReference type="PANTHER" id="PTHR36582">
    <property type="entry name" value="ANTITOXIN PARD"/>
    <property type="match status" value="1"/>
</dbReference>
<proteinExistence type="inferred from homology"/>
<organism evidence="3 4">
    <name type="scientific">Candidatus Paracaedimonas acanthamoebae</name>
    <dbReference type="NCBI Taxonomy" id="244581"/>
    <lineage>
        <taxon>Bacteria</taxon>
        <taxon>Pseudomonadati</taxon>
        <taxon>Pseudomonadota</taxon>
        <taxon>Alphaproteobacteria</taxon>
        <taxon>Holosporales</taxon>
        <taxon>Caedimonadaceae</taxon>
        <taxon>Candidatus Paracaedimonas</taxon>
    </lineage>
</organism>
<dbReference type="Gene3D" id="6.10.10.120">
    <property type="entry name" value="Antitoxin ParD1-like"/>
    <property type="match status" value="1"/>
</dbReference>
<evidence type="ECO:0000313" key="3">
    <source>
        <dbReference type="EMBL" id="MBN9413592.1"/>
    </source>
</evidence>
<dbReference type="NCBIfam" id="TIGR02606">
    <property type="entry name" value="antidote_CC2985"/>
    <property type="match status" value="1"/>
</dbReference>
<dbReference type="Pfam" id="PF03693">
    <property type="entry name" value="ParD_antitoxin"/>
    <property type="match status" value="1"/>
</dbReference>
<sequence length="81" mass="9229">MNISLNPNLEKFVHQKIEEGYYNSASEVVRDALRLLIEKEILFKQQVDKLNQDIALGLTQLAEGKGIEGKNVFDEIKALKK</sequence>
<dbReference type="GO" id="GO:0006355">
    <property type="term" value="P:regulation of DNA-templated transcription"/>
    <property type="evidence" value="ECO:0007669"/>
    <property type="project" value="InterPro"/>
</dbReference>
<evidence type="ECO:0000256" key="2">
    <source>
        <dbReference type="ARBA" id="ARBA00022649"/>
    </source>
</evidence>